<dbReference type="PANTHER" id="PTHR30024:SF43">
    <property type="entry name" value="BLL4572 PROTEIN"/>
    <property type="match status" value="1"/>
</dbReference>
<keyword evidence="5" id="KW-0472">Membrane</keyword>
<organism evidence="6 7">
    <name type="scientific">Motiliproteus coralliicola</name>
    <dbReference type="NCBI Taxonomy" id="2283196"/>
    <lineage>
        <taxon>Bacteria</taxon>
        <taxon>Pseudomonadati</taxon>
        <taxon>Pseudomonadota</taxon>
        <taxon>Gammaproteobacteria</taxon>
        <taxon>Oceanospirillales</taxon>
        <taxon>Oceanospirillaceae</taxon>
        <taxon>Motiliproteus</taxon>
    </lineage>
</organism>
<sequence length="346" mass="38294">MAEQLKLGFVPLLDCAPLVVAREQGLFREQGLNVVLSREASWSSIRDKLNYGLLDGAQMLAPMPLAATLGLGSPALPSCSLMSLSRNGNAITCSVPFYQRLYEQADGETSPTALGSALRQQLSQLGRKPVFATVYPYSNHHYLLRDWLSRSGINPDTEIDWRAIPPAQMITALAQRRIDGYCVGEPWNSLAVLQGHGLIVAPGQQLCPEVPEKVFAVTQAWAEQHPESCAALIRALYQACHWISQCRDKQALLELLALPPYLDHSLLPLLETGYQHHWGSAPLHQQFFDPQMNAPSPLQGQWLVRQMLAAGQLSAADAELANRRLLPQVFRIDLFEQATRAMMPQA</sequence>
<accession>A0A369W9U5</accession>
<evidence type="ECO:0000256" key="4">
    <source>
        <dbReference type="ARBA" id="ARBA00022519"/>
    </source>
</evidence>
<proteinExistence type="predicted"/>
<keyword evidence="3" id="KW-1003">Cell membrane</keyword>
<reference evidence="6 7" key="1">
    <citation type="submission" date="2018-07" db="EMBL/GenBank/DDBJ databases">
        <title>Motiliproteus coralliicola sp. nov., a bacterium isolated from Coral.</title>
        <authorList>
            <person name="Wang G."/>
        </authorList>
    </citation>
    <scope>NUCLEOTIDE SEQUENCE [LARGE SCALE GENOMIC DNA]</scope>
    <source>
        <strain evidence="6 7">C34</strain>
    </source>
</reference>
<dbReference type="AlphaFoldDB" id="A0A369W9U5"/>
<comment type="subcellular location">
    <subcellularLocation>
        <location evidence="1">Endomembrane system</location>
    </subcellularLocation>
</comment>
<evidence type="ECO:0000256" key="2">
    <source>
        <dbReference type="ARBA" id="ARBA00022448"/>
    </source>
</evidence>
<evidence type="ECO:0000256" key="5">
    <source>
        <dbReference type="ARBA" id="ARBA00023136"/>
    </source>
</evidence>
<dbReference type="GO" id="GO:0012505">
    <property type="term" value="C:endomembrane system"/>
    <property type="evidence" value="ECO:0007669"/>
    <property type="project" value="UniProtKB-SubCell"/>
</dbReference>
<name>A0A369W9U5_9GAMM</name>
<evidence type="ECO:0000256" key="3">
    <source>
        <dbReference type="ARBA" id="ARBA00022475"/>
    </source>
</evidence>
<dbReference type="InterPro" id="IPR044527">
    <property type="entry name" value="NrtA/CpmA_ABC-bd_dom"/>
</dbReference>
<protein>
    <submittedName>
        <fullName evidence="6">Nitrate transporter NrtA</fullName>
    </submittedName>
</protein>
<dbReference type="PANTHER" id="PTHR30024">
    <property type="entry name" value="ALIPHATIC SULFONATES-BINDING PROTEIN-RELATED"/>
    <property type="match status" value="1"/>
</dbReference>
<dbReference type="Proteomes" id="UP000253769">
    <property type="component" value="Unassembled WGS sequence"/>
</dbReference>
<dbReference type="Pfam" id="PF13379">
    <property type="entry name" value="NMT1_2"/>
    <property type="match status" value="1"/>
</dbReference>
<evidence type="ECO:0000313" key="6">
    <source>
        <dbReference type="EMBL" id="RDE18091.1"/>
    </source>
</evidence>
<comment type="caution">
    <text evidence="6">The sequence shown here is derived from an EMBL/GenBank/DDBJ whole genome shotgun (WGS) entry which is preliminary data.</text>
</comment>
<dbReference type="SUPFAM" id="SSF53850">
    <property type="entry name" value="Periplasmic binding protein-like II"/>
    <property type="match status" value="1"/>
</dbReference>
<gene>
    <name evidence="6" type="ORF">DV711_18390</name>
</gene>
<keyword evidence="2" id="KW-0813">Transport</keyword>
<dbReference type="OrthoDB" id="9815454at2"/>
<evidence type="ECO:0000313" key="7">
    <source>
        <dbReference type="Proteomes" id="UP000253769"/>
    </source>
</evidence>
<evidence type="ECO:0000256" key="1">
    <source>
        <dbReference type="ARBA" id="ARBA00004308"/>
    </source>
</evidence>
<dbReference type="CDD" id="cd13553">
    <property type="entry name" value="PBP2_NrtA_CpmA_like"/>
    <property type="match status" value="1"/>
</dbReference>
<keyword evidence="4" id="KW-0997">Cell inner membrane</keyword>
<dbReference type="EMBL" id="QQOH01000006">
    <property type="protein sequence ID" value="RDE18091.1"/>
    <property type="molecule type" value="Genomic_DNA"/>
</dbReference>
<keyword evidence="7" id="KW-1185">Reference proteome</keyword>
<dbReference type="Gene3D" id="3.40.190.10">
    <property type="entry name" value="Periplasmic binding protein-like II"/>
    <property type="match status" value="2"/>
</dbReference>
<dbReference type="RefSeq" id="WP_114697211.1">
    <property type="nucleotide sequence ID" value="NZ_QQOH01000006.1"/>
</dbReference>